<sequence>MRLVKPRCNHATLSIHVARAPGQACPHLIAHLIPALNARAPRGGVLRGPEGWCGGGAQAITSGRRLYRNTTSALRLSTVVCGCEERQNRHKARTASFHRISATRWQIPVTAALLRWLSVDVLDPVSAVCAALACPELLAGAVKPQIQLPRLCGAVMSLLRLGLPCPNIARVRAVSLPAPLYSIAEQRHGSPACAGGQICRISPMALQSTAACEGDARRLHGPIRILLQLSVLPQHPEICPEL</sequence>
<evidence type="ECO:0000313" key="1">
    <source>
        <dbReference type="EMBL" id="KAK0613826.1"/>
    </source>
</evidence>
<keyword evidence="2" id="KW-1185">Reference proteome</keyword>
<reference evidence="1" key="1">
    <citation type="submission" date="2023-06" db="EMBL/GenBank/DDBJ databases">
        <title>Genome-scale phylogeny and comparative genomics of the fungal order Sordariales.</title>
        <authorList>
            <consortium name="Lawrence Berkeley National Laboratory"/>
            <person name="Hensen N."/>
            <person name="Bonometti L."/>
            <person name="Westerberg I."/>
            <person name="Brannstrom I.O."/>
            <person name="Guillou S."/>
            <person name="Cros-Aarteil S."/>
            <person name="Calhoun S."/>
            <person name="Haridas S."/>
            <person name="Kuo A."/>
            <person name="Mondo S."/>
            <person name="Pangilinan J."/>
            <person name="Riley R."/>
            <person name="Labutti K."/>
            <person name="Andreopoulos B."/>
            <person name="Lipzen A."/>
            <person name="Chen C."/>
            <person name="Yanf M."/>
            <person name="Daum C."/>
            <person name="Ng V."/>
            <person name="Clum A."/>
            <person name="Steindorff A."/>
            <person name="Ohm R."/>
            <person name="Martin F."/>
            <person name="Silar P."/>
            <person name="Natvig D."/>
            <person name="Lalanne C."/>
            <person name="Gautier V."/>
            <person name="Ament-Velasquez S.L."/>
            <person name="Kruys A."/>
            <person name="Hutchinson M.I."/>
            <person name="Powell A.J."/>
            <person name="Barry K."/>
            <person name="Miller A.N."/>
            <person name="Grigoriev I.V."/>
            <person name="Debuchy R."/>
            <person name="Gladieux P."/>
            <person name="Thoren M.H."/>
            <person name="Johannesson H."/>
        </authorList>
    </citation>
    <scope>NUCLEOTIDE SEQUENCE</scope>
    <source>
        <strain evidence="1">CBS 606.72</strain>
    </source>
</reference>
<evidence type="ECO:0000313" key="2">
    <source>
        <dbReference type="Proteomes" id="UP001175000"/>
    </source>
</evidence>
<dbReference type="EMBL" id="JAULSU010000006">
    <property type="protein sequence ID" value="KAK0613826.1"/>
    <property type="molecule type" value="Genomic_DNA"/>
</dbReference>
<gene>
    <name evidence="1" type="ORF">B0T14DRAFT_606245</name>
</gene>
<name>A0AA39WEA7_9PEZI</name>
<accession>A0AA39WEA7</accession>
<organism evidence="1 2">
    <name type="scientific">Immersiella caudata</name>
    <dbReference type="NCBI Taxonomy" id="314043"/>
    <lineage>
        <taxon>Eukaryota</taxon>
        <taxon>Fungi</taxon>
        <taxon>Dikarya</taxon>
        <taxon>Ascomycota</taxon>
        <taxon>Pezizomycotina</taxon>
        <taxon>Sordariomycetes</taxon>
        <taxon>Sordariomycetidae</taxon>
        <taxon>Sordariales</taxon>
        <taxon>Lasiosphaeriaceae</taxon>
        <taxon>Immersiella</taxon>
    </lineage>
</organism>
<dbReference type="Proteomes" id="UP001175000">
    <property type="component" value="Unassembled WGS sequence"/>
</dbReference>
<proteinExistence type="predicted"/>
<protein>
    <submittedName>
        <fullName evidence="1">Uncharacterized protein</fullName>
    </submittedName>
</protein>
<comment type="caution">
    <text evidence="1">The sequence shown here is derived from an EMBL/GenBank/DDBJ whole genome shotgun (WGS) entry which is preliminary data.</text>
</comment>
<dbReference type="AlphaFoldDB" id="A0AA39WEA7"/>